<reference evidence="3 4" key="1">
    <citation type="submission" date="2019-11" db="EMBL/GenBank/DDBJ databases">
        <title>Draft Genome Sequences of Six Type Strains of the Genus Massilia.</title>
        <authorList>
            <person name="Miess H."/>
            <person name="Frediansyah A."/>
            <person name="Goeker M."/>
            <person name="Gross H."/>
        </authorList>
    </citation>
    <scope>NUCLEOTIDE SEQUENCE [LARGE SCALE GENOMIC DNA]</scope>
    <source>
        <strain evidence="3 4">DSM 17513</strain>
    </source>
</reference>
<dbReference type="PANTHER" id="PTHR44051:SF8">
    <property type="entry name" value="GLUTATHIONE S-TRANSFERASE GSTA"/>
    <property type="match status" value="1"/>
</dbReference>
<dbReference type="InterPro" id="IPR004046">
    <property type="entry name" value="GST_C"/>
</dbReference>
<dbReference type="RefSeq" id="WP_155706663.1">
    <property type="nucleotide sequence ID" value="NZ_BMWU01000026.1"/>
</dbReference>
<dbReference type="Gene3D" id="1.20.1050.10">
    <property type="match status" value="1"/>
</dbReference>
<evidence type="ECO:0000259" key="1">
    <source>
        <dbReference type="PROSITE" id="PS50404"/>
    </source>
</evidence>
<dbReference type="PANTHER" id="PTHR44051">
    <property type="entry name" value="GLUTATHIONE S-TRANSFERASE-RELATED"/>
    <property type="match status" value="1"/>
</dbReference>
<keyword evidence="3" id="KW-0808">Transferase</keyword>
<dbReference type="InterPro" id="IPR036282">
    <property type="entry name" value="Glutathione-S-Trfase_C_sf"/>
</dbReference>
<dbReference type="CDD" id="cd03046">
    <property type="entry name" value="GST_N_GTT1_like"/>
    <property type="match status" value="1"/>
</dbReference>
<dbReference type="InterPro" id="IPR040079">
    <property type="entry name" value="Glutathione_S-Trfase"/>
</dbReference>
<dbReference type="OrthoDB" id="9797500at2"/>
<name>A0A6I3X253_9BURK</name>
<dbReference type="AlphaFoldDB" id="A0A6I3X253"/>
<comment type="caution">
    <text evidence="3">The sequence shown here is derived from an EMBL/GenBank/DDBJ whole genome shotgun (WGS) entry which is preliminary data.</text>
</comment>
<dbReference type="SFLD" id="SFLDS00019">
    <property type="entry name" value="Glutathione_Transferase_(cytos"/>
    <property type="match status" value="1"/>
</dbReference>
<organism evidence="3 4">
    <name type="scientific">Pseudoduganella dura</name>
    <dbReference type="NCBI Taxonomy" id="321982"/>
    <lineage>
        <taxon>Bacteria</taxon>
        <taxon>Pseudomonadati</taxon>
        <taxon>Pseudomonadota</taxon>
        <taxon>Betaproteobacteria</taxon>
        <taxon>Burkholderiales</taxon>
        <taxon>Oxalobacteraceae</taxon>
        <taxon>Telluria group</taxon>
        <taxon>Pseudoduganella</taxon>
    </lineage>
</organism>
<dbReference type="Gene3D" id="3.40.30.10">
    <property type="entry name" value="Glutaredoxin"/>
    <property type="match status" value="1"/>
</dbReference>
<feature type="domain" description="GST N-terminal" evidence="1">
    <location>
        <begin position="7"/>
        <end position="88"/>
    </location>
</feature>
<evidence type="ECO:0000313" key="3">
    <source>
        <dbReference type="EMBL" id="MUI10954.1"/>
    </source>
</evidence>
<evidence type="ECO:0000259" key="2">
    <source>
        <dbReference type="PROSITE" id="PS50405"/>
    </source>
</evidence>
<dbReference type="SFLD" id="SFLDG00358">
    <property type="entry name" value="Main_(cytGST)"/>
    <property type="match status" value="1"/>
</dbReference>
<dbReference type="EMBL" id="WNWM01000002">
    <property type="protein sequence ID" value="MUI10954.1"/>
    <property type="molecule type" value="Genomic_DNA"/>
</dbReference>
<dbReference type="Proteomes" id="UP000431684">
    <property type="component" value="Unassembled WGS sequence"/>
</dbReference>
<feature type="domain" description="GST C-terminal" evidence="2">
    <location>
        <begin position="92"/>
        <end position="217"/>
    </location>
</feature>
<protein>
    <submittedName>
        <fullName evidence="3">Glutathione S-transferase family protein</fullName>
    </submittedName>
</protein>
<dbReference type="GO" id="GO:0016740">
    <property type="term" value="F:transferase activity"/>
    <property type="evidence" value="ECO:0007669"/>
    <property type="project" value="UniProtKB-KW"/>
</dbReference>
<dbReference type="SUPFAM" id="SSF47616">
    <property type="entry name" value="GST C-terminal domain-like"/>
    <property type="match status" value="1"/>
</dbReference>
<gene>
    <name evidence="3" type="ORF">GJV26_00380</name>
</gene>
<proteinExistence type="predicted"/>
<dbReference type="CDD" id="cd03207">
    <property type="entry name" value="GST_C_8"/>
    <property type="match status" value="1"/>
</dbReference>
<dbReference type="InterPro" id="IPR004045">
    <property type="entry name" value="Glutathione_S-Trfase_N"/>
</dbReference>
<keyword evidence="4" id="KW-1185">Reference proteome</keyword>
<dbReference type="Pfam" id="PF13409">
    <property type="entry name" value="GST_N_2"/>
    <property type="match status" value="1"/>
</dbReference>
<sequence length="232" mass="25604">MITVTAMKWAPPFAAGQVRDHRARWILNEVGWPYEVVLVDAPTMKSAAYFSGLQPFGQLPVLQEDGRPPLFESGAIVLDIAMRAGRCIGAEGTPERAAALQWVIAGLNSVEPMLFNVAEVEYFMEDEAARNARRPAVVRLAKERLSMLEQARAGRDWFVGDGFTVADLMLASILKIADRLALLDELPALGAWQRSILARPAHVRAEQDQKAEIARHTPADMRYDALAQESAP</sequence>
<accession>A0A6I3X253</accession>
<evidence type="ECO:0000313" key="4">
    <source>
        <dbReference type="Proteomes" id="UP000431684"/>
    </source>
</evidence>
<dbReference type="PROSITE" id="PS50404">
    <property type="entry name" value="GST_NTER"/>
    <property type="match status" value="1"/>
</dbReference>
<dbReference type="PROSITE" id="PS50405">
    <property type="entry name" value="GST_CTER"/>
    <property type="match status" value="1"/>
</dbReference>
<dbReference type="InterPro" id="IPR010987">
    <property type="entry name" value="Glutathione-S-Trfase_C-like"/>
</dbReference>
<dbReference type="SUPFAM" id="SSF52833">
    <property type="entry name" value="Thioredoxin-like"/>
    <property type="match status" value="1"/>
</dbReference>
<dbReference type="Pfam" id="PF00043">
    <property type="entry name" value="GST_C"/>
    <property type="match status" value="1"/>
</dbReference>
<dbReference type="InterPro" id="IPR036249">
    <property type="entry name" value="Thioredoxin-like_sf"/>
</dbReference>